<dbReference type="SUPFAM" id="SSF54523">
    <property type="entry name" value="Pili subunits"/>
    <property type="match status" value="1"/>
</dbReference>
<comment type="caution">
    <text evidence="3">The sequence shown here is derived from an EMBL/GenBank/DDBJ whole genome shotgun (WGS) entry which is preliminary data.</text>
</comment>
<dbReference type="RefSeq" id="WP_110882975.1">
    <property type="nucleotide sequence ID" value="NZ_VMKP01000003.1"/>
</dbReference>
<proteinExistence type="predicted"/>
<evidence type="ECO:0000313" key="3">
    <source>
        <dbReference type="EMBL" id="TVO64487.1"/>
    </source>
</evidence>
<dbReference type="GO" id="GO:0015627">
    <property type="term" value="C:type II protein secretion system complex"/>
    <property type="evidence" value="ECO:0007669"/>
    <property type="project" value="InterPro"/>
</dbReference>
<dbReference type="AlphaFoldDB" id="A0A557RH35"/>
<dbReference type="Gene3D" id="3.30.700.10">
    <property type="entry name" value="Glycoprotein, Type 4 Pilin"/>
    <property type="match status" value="1"/>
</dbReference>
<evidence type="ECO:0000256" key="2">
    <source>
        <dbReference type="SAM" id="Phobius"/>
    </source>
</evidence>
<dbReference type="InterPro" id="IPR000983">
    <property type="entry name" value="Bac_GSPG_pilin"/>
</dbReference>
<name>A0A557RH35_9GAMM</name>
<sequence length="157" mass="16803">MRPSNGFTLLEMLIALAIVAILALAAVPAYLQPMSRVESTQAGACLLELAGQLDRHRLEGKDYAGFAVAGSDAACRLRLSDRYRFEAGVPGEPTWGGMTTDPVAWQLRVRPRATDGHGAQAPGCAALVVRDDGRRGVMADLAGAVQTAADRVRRCWR</sequence>
<dbReference type="InterPro" id="IPR045584">
    <property type="entry name" value="Pilin-like"/>
</dbReference>
<dbReference type="InterPro" id="IPR012902">
    <property type="entry name" value="N_methyl_site"/>
</dbReference>
<organism evidence="3 4">
    <name type="scientific">Spiribacter aquaticus</name>
    <dbReference type="NCBI Taxonomy" id="1935996"/>
    <lineage>
        <taxon>Bacteria</taxon>
        <taxon>Pseudomonadati</taxon>
        <taxon>Pseudomonadota</taxon>
        <taxon>Gammaproteobacteria</taxon>
        <taxon>Chromatiales</taxon>
        <taxon>Ectothiorhodospiraceae</taxon>
        <taxon>Spiribacter</taxon>
    </lineage>
</organism>
<dbReference type="PRINTS" id="PR00813">
    <property type="entry name" value="BCTERIALGSPG"/>
</dbReference>
<keyword evidence="2" id="KW-0472">Membrane</keyword>
<reference evidence="3 4" key="1">
    <citation type="submission" date="2019-07" db="EMBL/GenBank/DDBJ databases">
        <title>Reclasification of Spiribacter aquaticus.</title>
        <authorList>
            <person name="Leon M.J."/>
            <person name="Sanchez-Porro C."/>
            <person name="Ventosa A."/>
        </authorList>
    </citation>
    <scope>NUCLEOTIDE SEQUENCE [LARGE SCALE GENOMIC DNA]</scope>
    <source>
        <strain evidence="3 4">SP30</strain>
    </source>
</reference>
<dbReference type="EMBL" id="VMKP01000003">
    <property type="protein sequence ID" value="TVO64487.1"/>
    <property type="molecule type" value="Genomic_DNA"/>
</dbReference>
<keyword evidence="2" id="KW-1133">Transmembrane helix</keyword>
<dbReference type="Proteomes" id="UP000316688">
    <property type="component" value="Unassembled WGS sequence"/>
</dbReference>
<dbReference type="Pfam" id="PF07963">
    <property type="entry name" value="N_methyl"/>
    <property type="match status" value="1"/>
</dbReference>
<feature type="transmembrane region" description="Helical" evidence="2">
    <location>
        <begin position="12"/>
        <end position="31"/>
    </location>
</feature>
<gene>
    <name evidence="3" type="ORF">FPL11_07470</name>
</gene>
<keyword evidence="1" id="KW-0488">Methylation</keyword>
<evidence type="ECO:0000256" key="1">
    <source>
        <dbReference type="ARBA" id="ARBA00022481"/>
    </source>
</evidence>
<protein>
    <submittedName>
        <fullName evidence="3">Prepilin-type N-terminal cleavage/methylation domain-containing protein</fullName>
    </submittedName>
</protein>
<keyword evidence="4" id="KW-1185">Reference proteome</keyword>
<dbReference type="NCBIfam" id="TIGR02532">
    <property type="entry name" value="IV_pilin_GFxxxE"/>
    <property type="match status" value="1"/>
</dbReference>
<keyword evidence="2" id="KW-0812">Transmembrane</keyword>
<accession>A0A557RH35</accession>
<dbReference type="GO" id="GO:0015628">
    <property type="term" value="P:protein secretion by the type II secretion system"/>
    <property type="evidence" value="ECO:0007669"/>
    <property type="project" value="InterPro"/>
</dbReference>
<evidence type="ECO:0000313" key="4">
    <source>
        <dbReference type="Proteomes" id="UP000316688"/>
    </source>
</evidence>